<sequence>MMFSKVVSDVLCVVVDSCALKSPLPHPTSIVCFSYNVHLLFLKCEWSSPRPSLCFICSRCSKRALKTI</sequence>
<proteinExistence type="predicted"/>
<dbReference type="AlphaFoldDB" id="A0A0K2V855"/>
<evidence type="ECO:0000313" key="1">
    <source>
        <dbReference type="EMBL" id="CDW46332.1"/>
    </source>
</evidence>
<protein>
    <submittedName>
        <fullName evidence="1">Uncharacterized protein</fullName>
    </submittedName>
</protein>
<reference evidence="1" key="1">
    <citation type="submission" date="2014-05" db="EMBL/GenBank/DDBJ databases">
        <authorList>
            <person name="Chronopoulou M."/>
        </authorList>
    </citation>
    <scope>NUCLEOTIDE SEQUENCE</scope>
    <source>
        <tissue evidence="1">Whole organism</tissue>
    </source>
</reference>
<organism evidence="1">
    <name type="scientific">Lepeophtheirus salmonis</name>
    <name type="common">Salmon louse</name>
    <name type="synonym">Caligus salmonis</name>
    <dbReference type="NCBI Taxonomy" id="72036"/>
    <lineage>
        <taxon>Eukaryota</taxon>
        <taxon>Metazoa</taxon>
        <taxon>Ecdysozoa</taxon>
        <taxon>Arthropoda</taxon>
        <taxon>Crustacea</taxon>
        <taxon>Multicrustacea</taxon>
        <taxon>Hexanauplia</taxon>
        <taxon>Copepoda</taxon>
        <taxon>Siphonostomatoida</taxon>
        <taxon>Caligidae</taxon>
        <taxon>Lepeophtheirus</taxon>
    </lineage>
</organism>
<name>A0A0K2V855_LEPSM</name>
<dbReference type="EMBL" id="HACA01028971">
    <property type="protein sequence ID" value="CDW46332.1"/>
    <property type="molecule type" value="Transcribed_RNA"/>
</dbReference>
<accession>A0A0K2V855</accession>